<dbReference type="GO" id="GO:0031405">
    <property type="term" value="F:lipoic acid binding"/>
    <property type="evidence" value="ECO:0007669"/>
    <property type="project" value="TreeGrafter"/>
</dbReference>
<dbReference type="CDD" id="cd06849">
    <property type="entry name" value="lipoyl_domain"/>
    <property type="match status" value="2"/>
</dbReference>
<dbReference type="InterPro" id="IPR023213">
    <property type="entry name" value="CAT-like_dom_sf"/>
</dbReference>
<feature type="domain" description="Peripheral subunit-binding (PSBD)" evidence="12">
    <location>
        <begin position="296"/>
        <end position="333"/>
    </location>
</feature>
<evidence type="ECO:0000256" key="10">
    <source>
        <dbReference type="SAM" id="MobiDB-lite"/>
    </source>
</evidence>
<evidence type="ECO:0000313" key="13">
    <source>
        <dbReference type="EMBL" id="PLW81675.1"/>
    </source>
</evidence>
<dbReference type="InterPro" id="IPR006256">
    <property type="entry name" value="AcTrfase_Pyrv_DH_cplx"/>
</dbReference>
<dbReference type="EMBL" id="PKLZ01000011">
    <property type="protein sequence ID" value="PLW81675.1"/>
    <property type="molecule type" value="Genomic_DNA"/>
</dbReference>
<evidence type="ECO:0000256" key="2">
    <source>
        <dbReference type="ARBA" id="ARBA00011484"/>
    </source>
</evidence>
<dbReference type="PROSITE" id="PS00189">
    <property type="entry name" value="LIPOYL"/>
    <property type="match status" value="2"/>
</dbReference>
<feature type="region of interest" description="Disordered" evidence="10">
    <location>
        <begin position="212"/>
        <end position="294"/>
    </location>
</feature>
<feature type="compositionally biased region" description="Basic and acidic residues" evidence="10">
    <location>
        <begin position="276"/>
        <end position="290"/>
    </location>
</feature>
<dbReference type="Pfam" id="PF02817">
    <property type="entry name" value="E3_binding"/>
    <property type="match status" value="1"/>
</dbReference>
<keyword evidence="3 9" id="KW-0808">Transferase</keyword>
<dbReference type="Gene3D" id="4.10.320.10">
    <property type="entry name" value="E3-binding domain"/>
    <property type="match status" value="1"/>
</dbReference>
<dbReference type="AlphaFoldDB" id="A0A2N5XZV9"/>
<comment type="caution">
    <text evidence="13">The sequence shown here is derived from an EMBL/GenBank/DDBJ whole genome shotgun (WGS) entry which is preliminary data.</text>
</comment>
<feature type="domain" description="Lipoyl-binding" evidence="11">
    <location>
        <begin position="3"/>
        <end position="77"/>
    </location>
</feature>
<dbReference type="Proteomes" id="UP000234845">
    <property type="component" value="Unassembled WGS sequence"/>
</dbReference>
<dbReference type="InterPro" id="IPR036625">
    <property type="entry name" value="E3-bd_dom_sf"/>
</dbReference>
<evidence type="ECO:0000256" key="6">
    <source>
        <dbReference type="ARBA" id="ARBA00023315"/>
    </source>
</evidence>
<dbReference type="PANTHER" id="PTHR43178:SF2">
    <property type="entry name" value="DIHYDROLIPOYLLYSINE-RESIDUE ACETYLTRANSFERASE COMPONENT OF PYRUVATE DEHYDROGENASE COMPLEX"/>
    <property type="match status" value="1"/>
</dbReference>
<name>A0A2N5XZV9_9GAMM</name>
<dbReference type="PANTHER" id="PTHR43178">
    <property type="entry name" value="DIHYDROLIPOAMIDE ACETYLTRANSFERASE COMPONENT OF PYRUVATE DEHYDROGENASE COMPLEX"/>
    <property type="match status" value="1"/>
</dbReference>
<keyword evidence="6 9" id="KW-0012">Acyltransferase</keyword>
<feature type="compositionally biased region" description="Basic and acidic residues" evidence="10">
    <location>
        <begin position="227"/>
        <end position="245"/>
    </location>
</feature>
<keyword evidence="14" id="KW-1185">Reference proteome</keyword>
<dbReference type="NCBIfam" id="TIGR01348">
    <property type="entry name" value="PDHac_trf_long"/>
    <property type="match status" value="1"/>
</dbReference>
<keyword evidence="5 9" id="KW-0450">Lipoyl</keyword>
<dbReference type="InterPro" id="IPR000089">
    <property type="entry name" value="Biotin_lipoyl"/>
</dbReference>
<dbReference type="Pfam" id="PF00364">
    <property type="entry name" value="Biotin_lipoyl"/>
    <property type="match status" value="2"/>
</dbReference>
<comment type="subunit">
    <text evidence="2 9">Forms a 24-polypeptide structural core with octahedral symmetry.</text>
</comment>
<gene>
    <name evidence="13" type="primary">aceF</name>
    <name evidence="13" type="ORF">CWI75_14520</name>
</gene>
<feature type="domain" description="Lipoyl-binding" evidence="11">
    <location>
        <begin position="147"/>
        <end position="221"/>
    </location>
</feature>
<dbReference type="PROSITE" id="PS51826">
    <property type="entry name" value="PSBD"/>
    <property type="match status" value="1"/>
</dbReference>
<dbReference type="SUPFAM" id="SSF52777">
    <property type="entry name" value="CoA-dependent acyltransferases"/>
    <property type="match status" value="1"/>
</dbReference>
<sequence length="592" mass="63049">MAKQEIRVPDIGGAEGAEVVELLVKVGDEIAVEQGLLVLESDKASMEIPSEVAGKVIQVLVSEGDEVAEGDTIAVVDTGDTETGEADETDEKEPAASTPGKEAEPASAEEESATGQDQAPVSNKAAKTSNTQEDTQAPEKQGEEAEEITVEVPDIGTDEAVDLIEFSVEVGDEVAEGDSLVVLESDKASMEVPSSHAGKVVKWLVKEGASVRQGDPLVVLSAPGTTGDEKKENKREEKKEKKEDTTDQSATEEGQSGAGKESKPESGKAAVSATDRVTRREPRETEETTSQKDLVYAGPAVRKLARELGVELGQVSGTGPRERIVKEDVHQFVQRALSNRGTAATSGAGIPAVPEIDFAAFGQIETVARTKLDKLTAANMHRSWLNVPHVTQWDDADITELEAFRKGLADEGEKRGTKLTPLPFMLKACALALRDNPKLNASLSADGESLVFKHYIHIGVAVDTPAGLMVPVIRDVDQKSLWQLAEEVAEMAGKARDRKLRPADMQGGCFTISSLGGLGGNGFTPIVNTPEVGILGVSRASVKPVWDGQAFQPRTLLPLALSYDHRVINGADAGRFCTQLVALLGDIRRFLL</sequence>
<evidence type="ECO:0000256" key="3">
    <source>
        <dbReference type="ARBA" id="ARBA00022679"/>
    </source>
</evidence>
<dbReference type="InterPro" id="IPR001078">
    <property type="entry name" value="2-oxoacid_DH_actylTfrase"/>
</dbReference>
<protein>
    <recommendedName>
        <fullName evidence="9">Acetyltransferase component of pyruvate dehydrogenase complex</fullName>
        <ecNumber evidence="9">2.3.1.12</ecNumber>
    </recommendedName>
</protein>
<dbReference type="FunFam" id="3.30.559.10:FF:000004">
    <property type="entry name" value="Acetyltransferase component of pyruvate dehydrogenase complex"/>
    <property type="match status" value="1"/>
</dbReference>
<dbReference type="Gene3D" id="2.40.50.100">
    <property type="match status" value="2"/>
</dbReference>
<accession>A0A2N5XZV9</accession>
<dbReference type="Pfam" id="PF00198">
    <property type="entry name" value="2-oxoacid_dh"/>
    <property type="match status" value="1"/>
</dbReference>
<dbReference type="GO" id="GO:0005737">
    <property type="term" value="C:cytoplasm"/>
    <property type="evidence" value="ECO:0007669"/>
    <property type="project" value="TreeGrafter"/>
</dbReference>
<evidence type="ECO:0000256" key="1">
    <source>
        <dbReference type="ARBA" id="ARBA00007317"/>
    </source>
</evidence>
<dbReference type="InterPro" id="IPR004167">
    <property type="entry name" value="PSBD"/>
</dbReference>
<dbReference type="RefSeq" id="WP_101522239.1">
    <property type="nucleotide sequence ID" value="NZ_PKLZ01000011.1"/>
</dbReference>
<evidence type="ECO:0000256" key="7">
    <source>
        <dbReference type="ARBA" id="ARBA00025211"/>
    </source>
</evidence>
<feature type="region of interest" description="Disordered" evidence="10">
    <location>
        <begin position="70"/>
        <end position="156"/>
    </location>
</feature>
<dbReference type="Gene3D" id="3.30.559.10">
    <property type="entry name" value="Chloramphenicol acetyltransferase-like domain"/>
    <property type="match status" value="1"/>
</dbReference>
<dbReference type="GO" id="GO:0045254">
    <property type="term" value="C:pyruvate dehydrogenase complex"/>
    <property type="evidence" value="ECO:0007669"/>
    <property type="project" value="UniProtKB-UniRule"/>
</dbReference>
<evidence type="ECO:0000256" key="5">
    <source>
        <dbReference type="ARBA" id="ARBA00022823"/>
    </source>
</evidence>
<dbReference type="SUPFAM" id="SSF47005">
    <property type="entry name" value="Peripheral subunit-binding domain of 2-oxo acid dehydrogenase complex"/>
    <property type="match status" value="1"/>
</dbReference>
<dbReference type="InterPro" id="IPR003016">
    <property type="entry name" value="2-oxoA_DH_lipoyl-BS"/>
</dbReference>
<organism evidence="13 14">
    <name type="scientific">Kineobactrum sediminis</name>
    <dbReference type="NCBI Taxonomy" id="1905677"/>
    <lineage>
        <taxon>Bacteria</taxon>
        <taxon>Pseudomonadati</taxon>
        <taxon>Pseudomonadota</taxon>
        <taxon>Gammaproteobacteria</taxon>
        <taxon>Cellvibrionales</taxon>
        <taxon>Halieaceae</taxon>
        <taxon>Kineobactrum</taxon>
    </lineage>
</organism>
<evidence type="ECO:0000256" key="8">
    <source>
        <dbReference type="ARBA" id="ARBA00048370"/>
    </source>
</evidence>
<dbReference type="SUPFAM" id="SSF51230">
    <property type="entry name" value="Single hybrid motif"/>
    <property type="match status" value="2"/>
</dbReference>
<comment type="cofactor">
    <cofactor evidence="9">
        <name>(R)-lipoate</name>
        <dbReference type="ChEBI" id="CHEBI:83088"/>
    </cofactor>
    <text evidence="9">Binds 2 lipoyl cofactors covalently.</text>
</comment>
<proteinExistence type="inferred from homology"/>
<comment type="function">
    <text evidence="7">The pyruvate dehydrogenase complex catalyzes the overall conversion of pyruvate to acetyl-CoA and CO(2). It contains multiple copies of three enzymatic components: pyruvate dehydrogenase (E1), dihydrolipoamide acetyltransferase (E2) and lipoamide dehydrogenase (E3).</text>
</comment>
<comment type="catalytic activity">
    <reaction evidence="8 9">
        <text>N(6)-[(R)-dihydrolipoyl]-L-lysyl-[protein] + acetyl-CoA = N(6)-[(R)-S(8)-acetyldihydrolipoyl]-L-lysyl-[protein] + CoA</text>
        <dbReference type="Rhea" id="RHEA:17017"/>
        <dbReference type="Rhea" id="RHEA-COMP:10475"/>
        <dbReference type="Rhea" id="RHEA-COMP:10478"/>
        <dbReference type="ChEBI" id="CHEBI:57287"/>
        <dbReference type="ChEBI" id="CHEBI:57288"/>
        <dbReference type="ChEBI" id="CHEBI:83100"/>
        <dbReference type="ChEBI" id="CHEBI:83111"/>
        <dbReference type="EC" id="2.3.1.12"/>
    </reaction>
</comment>
<keyword evidence="4" id="KW-0677">Repeat</keyword>
<dbReference type="GO" id="GO:0004742">
    <property type="term" value="F:dihydrolipoyllysine-residue acetyltransferase activity"/>
    <property type="evidence" value="ECO:0007669"/>
    <property type="project" value="UniProtKB-UniRule"/>
</dbReference>
<evidence type="ECO:0000259" key="12">
    <source>
        <dbReference type="PROSITE" id="PS51826"/>
    </source>
</evidence>
<evidence type="ECO:0000256" key="9">
    <source>
        <dbReference type="RuleBase" id="RU361137"/>
    </source>
</evidence>
<dbReference type="OrthoDB" id="9805770at2"/>
<dbReference type="EC" id="2.3.1.12" evidence="9"/>
<evidence type="ECO:0000313" key="14">
    <source>
        <dbReference type="Proteomes" id="UP000234845"/>
    </source>
</evidence>
<feature type="compositionally biased region" description="Polar residues" evidence="10">
    <location>
        <begin position="114"/>
        <end position="135"/>
    </location>
</feature>
<dbReference type="GO" id="GO:0006086">
    <property type="term" value="P:pyruvate decarboxylation to acetyl-CoA"/>
    <property type="evidence" value="ECO:0007669"/>
    <property type="project" value="UniProtKB-UniRule"/>
</dbReference>
<dbReference type="PROSITE" id="PS50968">
    <property type="entry name" value="BIOTINYL_LIPOYL"/>
    <property type="match status" value="2"/>
</dbReference>
<reference evidence="14" key="1">
    <citation type="submission" date="2017-11" db="EMBL/GenBank/DDBJ databases">
        <title>The draft genome sequence of Chromatocurvus sp. F02.</title>
        <authorList>
            <person name="Du Z.-J."/>
            <person name="Chang Y.-Q."/>
        </authorList>
    </citation>
    <scope>NUCLEOTIDE SEQUENCE [LARGE SCALE GENOMIC DNA]</scope>
    <source>
        <strain evidence="14">F02</strain>
    </source>
</reference>
<dbReference type="InterPro" id="IPR050743">
    <property type="entry name" value="2-oxoacid_DH_E2_comp"/>
</dbReference>
<evidence type="ECO:0000259" key="11">
    <source>
        <dbReference type="PROSITE" id="PS50968"/>
    </source>
</evidence>
<comment type="similarity">
    <text evidence="1 9">Belongs to the 2-oxoacid dehydrogenase family.</text>
</comment>
<evidence type="ECO:0000256" key="4">
    <source>
        <dbReference type="ARBA" id="ARBA00022737"/>
    </source>
</evidence>
<dbReference type="InterPro" id="IPR011053">
    <property type="entry name" value="Single_hybrid_motif"/>
</dbReference>
<feature type="compositionally biased region" description="Acidic residues" evidence="10">
    <location>
        <begin position="79"/>
        <end position="91"/>
    </location>
</feature>